<gene>
    <name evidence="2" type="ORF">HMPREF9233_00259</name>
</gene>
<name>K9EWZ2_9ACTO</name>
<proteinExistence type="predicted"/>
<evidence type="ECO:0000313" key="2">
    <source>
        <dbReference type="EMBL" id="EKU95472.1"/>
    </source>
</evidence>
<keyword evidence="1" id="KW-0472">Membrane</keyword>
<dbReference type="EMBL" id="AGWL01000002">
    <property type="protein sequence ID" value="EKU95472.1"/>
    <property type="molecule type" value="Genomic_DNA"/>
</dbReference>
<evidence type="ECO:0000313" key="3">
    <source>
        <dbReference type="Proteomes" id="UP000009888"/>
    </source>
</evidence>
<feature type="transmembrane region" description="Helical" evidence="1">
    <location>
        <begin position="14"/>
        <end position="35"/>
    </location>
</feature>
<comment type="caution">
    <text evidence="2">The sequence shown here is derived from an EMBL/GenBank/DDBJ whole genome shotgun (WGS) entry which is preliminary data.</text>
</comment>
<keyword evidence="3" id="KW-1185">Reference proteome</keyword>
<reference evidence="2 3" key="1">
    <citation type="submission" date="2012-09" db="EMBL/GenBank/DDBJ databases">
        <title>The Genome Sequence of Actinobaculum massiliae ACS-171-V-COL2.</title>
        <authorList>
            <consortium name="The Broad Institute Genome Sequencing Platform"/>
            <person name="Earl A."/>
            <person name="Ward D."/>
            <person name="Feldgarden M."/>
            <person name="Gevers D."/>
            <person name="Saerens B."/>
            <person name="Vaneechoutte M."/>
            <person name="Walker B."/>
            <person name="Young S.K."/>
            <person name="Zeng Q."/>
            <person name="Gargeya S."/>
            <person name="Fitzgerald M."/>
            <person name="Haas B."/>
            <person name="Abouelleil A."/>
            <person name="Alvarado L."/>
            <person name="Arachchi H.M."/>
            <person name="Berlin A."/>
            <person name="Chapman S.B."/>
            <person name="Goldberg J."/>
            <person name="Griggs A."/>
            <person name="Gujja S."/>
            <person name="Hansen M."/>
            <person name="Howarth C."/>
            <person name="Imamovic A."/>
            <person name="Larimer J."/>
            <person name="McCowen C."/>
            <person name="Montmayeur A."/>
            <person name="Murphy C."/>
            <person name="Neiman D."/>
            <person name="Pearson M."/>
            <person name="Priest M."/>
            <person name="Roberts A."/>
            <person name="Saif S."/>
            <person name="Shea T."/>
            <person name="Sisk P."/>
            <person name="Sykes S."/>
            <person name="Wortman J."/>
            <person name="Nusbaum C."/>
            <person name="Birren B."/>
        </authorList>
    </citation>
    <scope>NUCLEOTIDE SEQUENCE [LARGE SCALE GENOMIC DNA]</scope>
    <source>
        <strain evidence="3">ACS-171-V-Col2</strain>
    </source>
</reference>
<feature type="transmembrane region" description="Helical" evidence="1">
    <location>
        <begin position="41"/>
        <end position="61"/>
    </location>
</feature>
<accession>K9EWZ2</accession>
<sequence>MLGKPPEKLLKNRAVRLIGEFCLVLFVAFIVTTKISRSYSFWWIALFAAVIVSLPDAVALLRSSVRADSEKPHTP</sequence>
<keyword evidence="1" id="KW-1133">Transmembrane helix</keyword>
<dbReference type="HOGENOM" id="CLU_2662832_0_0_11"/>
<dbReference type="PATRIC" id="fig|883066.3.peg.264"/>
<organism evidence="2 3">
    <name type="scientific">Actinobaculum massiliense ACS-171-V-Col2</name>
    <dbReference type="NCBI Taxonomy" id="883066"/>
    <lineage>
        <taxon>Bacteria</taxon>
        <taxon>Bacillati</taxon>
        <taxon>Actinomycetota</taxon>
        <taxon>Actinomycetes</taxon>
        <taxon>Actinomycetales</taxon>
        <taxon>Actinomycetaceae</taxon>
        <taxon>Actinobaculum</taxon>
    </lineage>
</organism>
<protein>
    <submittedName>
        <fullName evidence="2">Uncharacterized protein</fullName>
    </submittedName>
</protein>
<evidence type="ECO:0000256" key="1">
    <source>
        <dbReference type="SAM" id="Phobius"/>
    </source>
</evidence>
<dbReference type="RefSeq" id="WP_007000477.1">
    <property type="nucleotide sequence ID" value="NZ_JH992955.1"/>
</dbReference>
<dbReference type="Proteomes" id="UP000009888">
    <property type="component" value="Unassembled WGS sequence"/>
</dbReference>
<dbReference type="AlphaFoldDB" id="K9EWZ2"/>
<keyword evidence="1" id="KW-0812">Transmembrane</keyword>